<dbReference type="EMBL" id="QORE01001442">
    <property type="protein sequence ID" value="RCI71382.1"/>
    <property type="molecule type" value="Genomic_DNA"/>
</dbReference>
<dbReference type="PANTHER" id="PTHR44119:SF4">
    <property type="entry name" value="AEROBIC COBALTOCHELATASE SUBUNIT COBN"/>
    <property type="match status" value="1"/>
</dbReference>
<comment type="caution">
    <text evidence="3">The sequence shown here is derived from an EMBL/GenBank/DDBJ whole genome shotgun (WGS) entry which is preliminary data.</text>
</comment>
<reference evidence="3 4" key="1">
    <citation type="submission" date="2018-07" db="EMBL/GenBank/DDBJ databases">
        <title>Mechanisms of high-level aminoglycoside resistance among Gram-negative pathogens in Brazil.</title>
        <authorList>
            <person name="Ballaben A.S."/>
            <person name="Darini A.L.C."/>
            <person name="Doi Y."/>
        </authorList>
    </citation>
    <scope>NUCLEOTIDE SEQUENCE [LARGE SCALE GENOMIC DNA]</scope>
    <source>
        <strain evidence="3 4">B2-305</strain>
    </source>
</reference>
<evidence type="ECO:0000256" key="1">
    <source>
        <dbReference type="SAM" id="Phobius"/>
    </source>
</evidence>
<protein>
    <submittedName>
        <fullName evidence="3">Cobaltochelatase subunit CobN</fullName>
    </submittedName>
</protein>
<accession>A0A367M248</accession>
<feature type="transmembrane region" description="Helical" evidence="1">
    <location>
        <begin position="346"/>
        <end position="363"/>
    </location>
</feature>
<feature type="domain" description="CobN/magnesium chelatase" evidence="2">
    <location>
        <begin position="1"/>
        <end position="273"/>
    </location>
</feature>
<evidence type="ECO:0000313" key="3">
    <source>
        <dbReference type="EMBL" id="RCI71382.1"/>
    </source>
</evidence>
<dbReference type="PANTHER" id="PTHR44119">
    <property type="entry name" value="MAGNESIUM-CHELATASE SUBUNIT CHLH, CHLOROPLASTIC"/>
    <property type="match status" value="1"/>
</dbReference>
<keyword evidence="1" id="KW-0812">Transmembrane</keyword>
<dbReference type="Proteomes" id="UP000253594">
    <property type="component" value="Unassembled WGS sequence"/>
</dbReference>
<sequence>MRLLAEAIERLAALDEPGNPLARNSQALERRLRERGVEAPLAQRLSRLRLFGNAPGDYGTGVTQLTLDSTRWDDDSALAEQFLGRLQYAYGSRDWGVKLDGGNLFAEQLKGVQAAILSRSSTLNGVLSTDHPFEYLGGLSLAVRHLDGASPALYIADLRQRQPRTTAAAQFLASELRGRYLSPQWIAAMQREGYAGSLEMLDLANNLWGWQAADRTMVRADQWQALHDTFVMDRRELGLAEWFETHNPTAQAQIIARMAEAIRKGYWDASEQTRRELAERWRQLAAAGAGEVGAATTREFIERMAGGFGEAAAQAEGAAASGAGETVSGRVLEEVAPPPSGEPQPWLRLAAAVLLALFAAGAVRQSVVNRRPMENRS</sequence>
<dbReference type="InterPro" id="IPR003672">
    <property type="entry name" value="CobN/Mg_chltase"/>
</dbReference>
<proteinExistence type="predicted"/>
<dbReference type="AlphaFoldDB" id="A0A367M248"/>
<evidence type="ECO:0000313" key="4">
    <source>
        <dbReference type="Proteomes" id="UP000253594"/>
    </source>
</evidence>
<keyword evidence="1" id="KW-0472">Membrane</keyword>
<keyword evidence="1" id="KW-1133">Transmembrane helix</keyword>
<dbReference type="Pfam" id="PF02514">
    <property type="entry name" value="CobN-Mg_chel"/>
    <property type="match status" value="1"/>
</dbReference>
<organism evidence="3 4">
    <name type="scientific">Pseudomonas aeruginosa</name>
    <dbReference type="NCBI Taxonomy" id="287"/>
    <lineage>
        <taxon>Bacteria</taxon>
        <taxon>Pseudomonadati</taxon>
        <taxon>Pseudomonadota</taxon>
        <taxon>Gammaproteobacteria</taxon>
        <taxon>Pseudomonadales</taxon>
        <taxon>Pseudomonadaceae</taxon>
        <taxon>Pseudomonas</taxon>
    </lineage>
</organism>
<feature type="non-terminal residue" evidence="3">
    <location>
        <position position="1"/>
    </location>
</feature>
<name>A0A367M248_PSEAI</name>
<gene>
    <name evidence="3" type="ORF">DT376_29425</name>
</gene>
<evidence type="ECO:0000259" key="2">
    <source>
        <dbReference type="Pfam" id="PF02514"/>
    </source>
</evidence>